<feature type="transmembrane region" description="Helical" evidence="7">
    <location>
        <begin position="393"/>
        <end position="412"/>
    </location>
</feature>
<protein>
    <recommendedName>
        <fullName evidence="9">Peptidase S8/S53 domain-containing protein</fullName>
    </recommendedName>
</protein>
<dbReference type="InterPro" id="IPR036852">
    <property type="entry name" value="Peptidase_S8/S53_dom_sf"/>
</dbReference>
<comment type="similarity">
    <text evidence="1 5">Belongs to the peptidase S8 family.</text>
</comment>
<dbReference type="EMBL" id="CADCVQ010000160">
    <property type="protein sequence ID" value="CAA9528092.1"/>
    <property type="molecule type" value="Genomic_DNA"/>
</dbReference>
<name>A0A6J4TNQ2_9ACTN</name>
<evidence type="ECO:0000256" key="7">
    <source>
        <dbReference type="SAM" id="Phobius"/>
    </source>
</evidence>
<dbReference type="Gene3D" id="3.40.50.200">
    <property type="entry name" value="Peptidase S8/S53 domain"/>
    <property type="match status" value="1"/>
</dbReference>
<accession>A0A6J4TNQ2</accession>
<dbReference type="InterPro" id="IPR015500">
    <property type="entry name" value="Peptidase_S8_subtilisin-rel"/>
</dbReference>
<dbReference type="GO" id="GO:0006508">
    <property type="term" value="P:proteolysis"/>
    <property type="evidence" value="ECO:0007669"/>
    <property type="project" value="UniProtKB-KW"/>
</dbReference>
<evidence type="ECO:0000256" key="5">
    <source>
        <dbReference type="PROSITE-ProRule" id="PRU01240"/>
    </source>
</evidence>
<keyword evidence="7" id="KW-0472">Membrane</keyword>
<evidence type="ECO:0000256" key="1">
    <source>
        <dbReference type="ARBA" id="ARBA00011073"/>
    </source>
</evidence>
<evidence type="ECO:0000256" key="2">
    <source>
        <dbReference type="ARBA" id="ARBA00022670"/>
    </source>
</evidence>
<evidence type="ECO:0000256" key="8">
    <source>
        <dbReference type="SAM" id="SignalP"/>
    </source>
</evidence>
<evidence type="ECO:0000256" key="4">
    <source>
        <dbReference type="ARBA" id="ARBA00022825"/>
    </source>
</evidence>
<dbReference type="SUPFAM" id="SSF52743">
    <property type="entry name" value="Subtilisin-like"/>
    <property type="match status" value="1"/>
</dbReference>
<dbReference type="PROSITE" id="PS51892">
    <property type="entry name" value="SUBTILASE"/>
    <property type="match status" value="1"/>
</dbReference>
<feature type="domain" description="Peptidase S8/S53" evidence="9">
    <location>
        <begin position="83"/>
        <end position="359"/>
    </location>
</feature>
<keyword evidence="7" id="KW-1133">Transmembrane helix</keyword>
<feature type="active site" description="Charge relay system" evidence="5">
    <location>
        <position position="139"/>
    </location>
</feature>
<keyword evidence="4 5" id="KW-0720">Serine protease</keyword>
<feature type="signal peptide" evidence="8">
    <location>
        <begin position="1"/>
        <end position="31"/>
    </location>
</feature>
<evidence type="ECO:0000259" key="9">
    <source>
        <dbReference type="Pfam" id="PF00082"/>
    </source>
</evidence>
<dbReference type="Pfam" id="PF00082">
    <property type="entry name" value="Peptidase_S8"/>
    <property type="match status" value="1"/>
</dbReference>
<dbReference type="InterPro" id="IPR050131">
    <property type="entry name" value="Peptidase_S8_subtilisin-like"/>
</dbReference>
<evidence type="ECO:0000256" key="3">
    <source>
        <dbReference type="ARBA" id="ARBA00022801"/>
    </source>
</evidence>
<proteinExistence type="inferred from homology"/>
<keyword evidence="8" id="KW-0732">Signal</keyword>
<keyword evidence="3 5" id="KW-0378">Hydrolase</keyword>
<gene>
    <name evidence="10" type="ORF">AVDCRST_MAG67-4228</name>
</gene>
<dbReference type="PRINTS" id="PR00723">
    <property type="entry name" value="SUBTILISIN"/>
</dbReference>
<dbReference type="PANTHER" id="PTHR43806:SF11">
    <property type="entry name" value="CEREVISIN-RELATED"/>
    <property type="match status" value="1"/>
</dbReference>
<feature type="active site" description="Charge relay system" evidence="5">
    <location>
        <position position="311"/>
    </location>
</feature>
<sequence>MLCGRVSRVRSSALGRRAVLCVLVSSSLALAARPVAAAQAASTPRDGARAAAATVQPPNDPLFRHQWYLRAIQIPAAWAASRGEGATVAVLDTGVAYATRGPYRRAPDLAGTRFVAGWDFVDDDPHPHDVAPRDGRRSHGTQMAGIIAQTTNNAIGGAGVAPAAAIMPIRVLRPNLSGTATAIARGLRYAADHGADIVNLSVAGRSQTRLVRDAVAYATAKGVTVVAASGNDGRASVSWPAADPKVVAVGAVARDLVRAPYSNYGEALDLVAPAGAGALGDSGYGPPDGVVAQTLKGGPSEFCFCFTASTSAAAAQVSGVAALLVATDRARGPAAVRAALLRGTRDLGPDGRDREHGAGMVQAARALGVSAGEPQTGPSSRPRTPAPDEGADVRPALLVAAAFATGLALALASRRRRRRAG</sequence>
<evidence type="ECO:0000313" key="10">
    <source>
        <dbReference type="EMBL" id="CAA9528092.1"/>
    </source>
</evidence>
<feature type="chain" id="PRO_5038394030" description="Peptidase S8/S53 domain-containing protein" evidence="8">
    <location>
        <begin position="32"/>
        <end position="421"/>
    </location>
</feature>
<dbReference type="PANTHER" id="PTHR43806">
    <property type="entry name" value="PEPTIDASE S8"/>
    <property type="match status" value="1"/>
</dbReference>
<dbReference type="GO" id="GO:0004252">
    <property type="term" value="F:serine-type endopeptidase activity"/>
    <property type="evidence" value="ECO:0007669"/>
    <property type="project" value="UniProtKB-UniRule"/>
</dbReference>
<reference evidence="10" key="1">
    <citation type="submission" date="2020-02" db="EMBL/GenBank/DDBJ databases">
        <authorList>
            <person name="Meier V. D."/>
        </authorList>
    </citation>
    <scope>NUCLEOTIDE SEQUENCE</scope>
    <source>
        <strain evidence="10">AVDCRST_MAG67</strain>
    </source>
</reference>
<dbReference type="AlphaFoldDB" id="A0A6J4TNQ2"/>
<dbReference type="InterPro" id="IPR000209">
    <property type="entry name" value="Peptidase_S8/S53_dom"/>
</dbReference>
<keyword evidence="7" id="KW-0812">Transmembrane</keyword>
<organism evidence="10">
    <name type="scientific">uncultured Solirubrobacteraceae bacterium</name>
    <dbReference type="NCBI Taxonomy" id="1162706"/>
    <lineage>
        <taxon>Bacteria</taxon>
        <taxon>Bacillati</taxon>
        <taxon>Actinomycetota</taxon>
        <taxon>Thermoleophilia</taxon>
        <taxon>Solirubrobacterales</taxon>
        <taxon>Solirubrobacteraceae</taxon>
        <taxon>environmental samples</taxon>
    </lineage>
</organism>
<feature type="active site" description="Charge relay system" evidence="5">
    <location>
        <position position="92"/>
    </location>
</feature>
<feature type="region of interest" description="Disordered" evidence="6">
    <location>
        <begin position="368"/>
        <end position="392"/>
    </location>
</feature>
<evidence type="ECO:0000256" key="6">
    <source>
        <dbReference type="SAM" id="MobiDB-lite"/>
    </source>
</evidence>
<keyword evidence="2 5" id="KW-0645">Protease</keyword>